<dbReference type="EMBL" id="RSCK01000151">
    <property type="protein sequence ID" value="RUT00133.1"/>
    <property type="molecule type" value="Genomic_DNA"/>
</dbReference>
<feature type="domain" description="AAA" evidence="2">
    <location>
        <begin position="3"/>
        <end position="177"/>
    </location>
</feature>
<dbReference type="PANTHER" id="PTHR13696">
    <property type="entry name" value="P-LOOP CONTAINING NUCLEOSIDE TRIPHOSPHATE HYDROLASE"/>
    <property type="match status" value="1"/>
</dbReference>
<dbReference type="Proteomes" id="UP000282574">
    <property type="component" value="Unassembled WGS sequence"/>
</dbReference>
<dbReference type="AlphaFoldDB" id="A0AB37U8V8"/>
<evidence type="ECO:0000313" key="3">
    <source>
        <dbReference type="EMBL" id="RUT00133.1"/>
    </source>
</evidence>
<reference evidence="3 4" key="1">
    <citation type="journal article" date="2019" name="Genome Biol. Evol.">
        <title>Day and night: Metabolic profiles and evolutionary relationships of six axenic non-marine cyanobacteria.</title>
        <authorList>
            <person name="Will S.E."/>
            <person name="Henke P."/>
            <person name="Boedeker C."/>
            <person name="Huang S."/>
            <person name="Brinkmann H."/>
            <person name="Rohde M."/>
            <person name="Jarek M."/>
            <person name="Friedl T."/>
            <person name="Seufert S."/>
            <person name="Schumacher M."/>
            <person name="Overmann J."/>
            <person name="Neumann-Schaal M."/>
            <person name="Petersen J."/>
        </authorList>
    </citation>
    <scope>NUCLEOTIDE SEQUENCE [LARGE SCALE GENOMIC DNA]</scope>
    <source>
        <strain evidence="3 4">SAG 39.79</strain>
    </source>
</reference>
<keyword evidence="4" id="KW-1185">Reference proteome</keyword>
<dbReference type="RefSeq" id="WP_127025203.1">
    <property type="nucleotide sequence ID" value="NZ_JAVKZF010000004.1"/>
</dbReference>
<protein>
    <submittedName>
        <fullName evidence="3">Sporulation initiation inhibitor Soj</fullName>
    </submittedName>
</protein>
<proteinExistence type="inferred from homology"/>
<comment type="caution">
    <text evidence="3">The sequence shown here is derived from an EMBL/GenBank/DDBJ whole genome shotgun (WGS) entry which is preliminary data.</text>
</comment>
<accession>A0AB37U8V8</accession>
<dbReference type="SUPFAM" id="SSF52540">
    <property type="entry name" value="P-loop containing nucleoside triphosphate hydrolases"/>
    <property type="match status" value="1"/>
</dbReference>
<sequence length="253" mass="27661">MATAIAIFNQAGGVGKTTLTMNLGYALTVQKKRVLLVDVDPQASLTFFMGAEPSDFKQNKTLYGSLLYDEPLYRVVGVHGMDFVPSNIGLSGAELELVNADMRDIRLREALLPIDKEYDFILLDCPPSLGLLSYVSLVAANLVLVPIHTHFKAFCGTEFLLQTIARVRGRANKSLRIAGFVPTMFAATATQDKRALAAISEQMSPYGKVFSPIPRATAFADAAEQHQPLAIYQPRQAACEVFIEIATYLEKGN</sequence>
<evidence type="ECO:0000256" key="1">
    <source>
        <dbReference type="ARBA" id="ARBA00006976"/>
    </source>
</evidence>
<dbReference type="PANTHER" id="PTHR13696:SF52">
    <property type="entry name" value="PARA FAMILY PROTEIN CT_582"/>
    <property type="match status" value="1"/>
</dbReference>
<dbReference type="FunFam" id="3.40.50.300:FF:000285">
    <property type="entry name" value="Sporulation initiation inhibitor Soj"/>
    <property type="match status" value="1"/>
</dbReference>
<dbReference type="Gene3D" id="3.40.50.300">
    <property type="entry name" value="P-loop containing nucleotide triphosphate hydrolases"/>
    <property type="match status" value="1"/>
</dbReference>
<gene>
    <name evidence="3" type="ORF">DSM107010_68520</name>
</gene>
<dbReference type="InterPro" id="IPR027417">
    <property type="entry name" value="P-loop_NTPase"/>
</dbReference>
<evidence type="ECO:0000313" key="4">
    <source>
        <dbReference type="Proteomes" id="UP000282574"/>
    </source>
</evidence>
<organism evidence="3 4">
    <name type="scientific">Chroococcidiopsis cubana SAG 39.79</name>
    <dbReference type="NCBI Taxonomy" id="388085"/>
    <lineage>
        <taxon>Bacteria</taxon>
        <taxon>Bacillati</taxon>
        <taxon>Cyanobacteriota</taxon>
        <taxon>Cyanophyceae</taxon>
        <taxon>Chroococcidiopsidales</taxon>
        <taxon>Chroococcidiopsidaceae</taxon>
        <taxon>Chroococcidiopsis</taxon>
    </lineage>
</organism>
<dbReference type="InterPro" id="IPR025669">
    <property type="entry name" value="AAA_dom"/>
</dbReference>
<evidence type="ECO:0000259" key="2">
    <source>
        <dbReference type="Pfam" id="PF13614"/>
    </source>
</evidence>
<comment type="similarity">
    <text evidence="1">Belongs to the ParA family.</text>
</comment>
<dbReference type="CDD" id="cd02042">
    <property type="entry name" value="ParAB_family"/>
    <property type="match status" value="1"/>
</dbReference>
<dbReference type="Pfam" id="PF13614">
    <property type="entry name" value="AAA_31"/>
    <property type="match status" value="1"/>
</dbReference>
<dbReference type="InterPro" id="IPR050678">
    <property type="entry name" value="DNA_Partitioning_ATPase"/>
</dbReference>
<name>A0AB37U8V8_9CYAN</name>